<accession>A0A3A3Z602</accession>
<evidence type="ECO:0000313" key="10">
    <source>
        <dbReference type="EMBL" id="RJK97138.1"/>
    </source>
</evidence>
<dbReference type="InterPro" id="IPR015443">
    <property type="entry name" value="Aldose_1-epimerase"/>
</dbReference>
<name>A0A3A3Z602_9ACTN</name>
<protein>
    <recommendedName>
        <fullName evidence="5">Aldose 1-epimerase</fullName>
        <ecNumber evidence="5">5.1.3.3</ecNumber>
    </recommendedName>
</protein>
<comment type="pathway">
    <text evidence="1 5">Carbohydrate metabolism; hexose metabolism.</text>
</comment>
<feature type="active site" description="Proton donor" evidence="6">
    <location>
        <position position="183"/>
    </location>
</feature>
<evidence type="ECO:0000256" key="4">
    <source>
        <dbReference type="ARBA" id="ARBA00023277"/>
    </source>
</evidence>
<comment type="similarity">
    <text evidence="2 5">Belongs to the aldose epimerase family.</text>
</comment>
<dbReference type="Pfam" id="PF01263">
    <property type="entry name" value="Aldose_epim"/>
    <property type="match status" value="1"/>
</dbReference>
<dbReference type="InterPro" id="IPR011013">
    <property type="entry name" value="Gal_mutarotase_sf_dom"/>
</dbReference>
<dbReference type="InterPro" id="IPR008183">
    <property type="entry name" value="Aldose_1/G6P_1-epimerase"/>
</dbReference>
<feature type="active site" description="Proton acceptor" evidence="6">
    <location>
        <position position="322"/>
    </location>
</feature>
<organism evidence="10 11">
    <name type="scientific">Vallicoccus soli</name>
    <dbReference type="NCBI Taxonomy" id="2339232"/>
    <lineage>
        <taxon>Bacteria</taxon>
        <taxon>Bacillati</taxon>
        <taxon>Actinomycetota</taxon>
        <taxon>Actinomycetes</taxon>
        <taxon>Motilibacterales</taxon>
        <taxon>Vallicoccaceae</taxon>
        <taxon>Vallicoccus</taxon>
    </lineage>
</organism>
<feature type="compositionally biased region" description="Basic and acidic residues" evidence="9">
    <location>
        <begin position="344"/>
        <end position="358"/>
    </location>
</feature>
<keyword evidence="3 5" id="KW-0413">Isomerase</keyword>
<sequence>MAARTSSEDAGRTADGLPVQRWTLASDGGLVARVLTLGGIVQSLEVPDRDGRARSVVLGLPAPADYAGPGRYMGALIGRYGNRLGGGRFVLDGTEHRVPANDGPNALHGGPGGFHSRVWDARPVDAAAPGAAALELTLVSPDGDQGFPGELSVRVVYEVGPSTWSVRYEATTSAPTVVNLTSHSYFALGGEGSGSVEDQLLRIPASRVTEVAEGLVPTGRLLDVEGTPLDLRAPTRVGAGLRDPHPQLLLGLGYDHDWVLDEPSDGEDLALAAELDDPASGRRMQVWSTEPDVQFHSGNFLDGGLVGIGGGTYRQGDGLCLETQHAPDSPNHPDRPSTVLRPGETYRSRTEHRFSTLP</sequence>
<dbReference type="Gene3D" id="2.70.98.10">
    <property type="match status" value="1"/>
</dbReference>
<feature type="binding site" evidence="7">
    <location>
        <position position="255"/>
    </location>
    <ligand>
        <name>beta-D-galactose</name>
        <dbReference type="ChEBI" id="CHEBI:27667"/>
    </ligand>
</feature>
<evidence type="ECO:0000256" key="7">
    <source>
        <dbReference type="PIRSR" id="PIRSR005096-2"/>
    </source>
</evidence>
<dbReference type="PANTHER" id="PTHR10091">
    <property type="entry name" value="ALDOSE-1-EPIMERASE"/>
    <property type="match status" value="1"/>
</dbReference>
<dbReference type="EMBL" id="QZEZ01000002">
    <property type="protein sequence ID" value="RJK97138.1"/>
    <property type="molecule type" value="Genomic_DNA"/>
</dbReference>
<dbReference type="InterPro" id="IPR014718">
    <property type="entry name" value="GH-type_carb-bd"/>
</dbReference>
<proteinExistence type="inferred from homology"/>
<evidence type="ECO:0000256" key="1">
    <source>
        <dbReference type="ARBA" id="ARBA00005028"/>
    </source>
</evidence>
<dbReference type="PANTHER" id="PTHR10091:SF0">
    <property type="entry name" value="GALACTOSE MUTAROTASE"/>
    <property type="match status" value="1"/>
</dbReference>
<dbReference type="NCBIfam" id="NF008277">
    <property type="entry name" value="PRK11055.1"/>
    <property type="match status" value="1"/>
</dbReference>
<comment type="catalytic activity">
    <reaction evidence="5">
        <text>alpha-D-glucose = beta-D-glucose</text>
        <dbReference type="Rhea" id="RHEA:10264"/>
        <dbReference type="ChEBI" id="CHEBI:15903"/>
        <dbReference type="ChEBI" id="CHEBI:17925"/>
        <dbReference type="EC" id="5.1.3.3"/>
    </reaction>
</comment>
<comment type="caution">
    <text evidence="10">The sequence shown here is derived from an EMBL/GenBank/DDBJ whole genome shotgun (WGS) entry which is preliminary data.</text>
</comment>
<evidence type="ECO:0000256" key="3">
    <source>
        <dbReference type="ARBA" id="ARBA00023235"/>
    </source>
</evidence>
<evidence type="ECO:0000256" key="8">
    <source>
        <dbReference type="PIRSR" id="PIRSR005096-3"/>
    </source>
</evidence>
<dbReference type="GO" id="GO:0005737">
    <property type="term" value="C:cytoplasm"/>
    <property type="evidence" value="ECO:0007669"/>
    <property type="project" value="TreeGrafter"/>
</dbReference>
<dbReference type="Proteomes" id="UP000265614">
    <property type="component" value="Unassembled WGS sequence"/>
</dbReference>
<keyword evidence="11" id="KW-1185">Reference proteome</keyword>
<dbReference type="EC" id="5.1.3.3" evidence="5"/>
<evidence type="ECO:0000256" key="6">
    <source>
        <dbReference type="PIRSR" id="PIRSR005096-1"/>
    </source>
</evidence>
<dbReference type="AlphaFoldDB" id="A0A3A3Z602"/>
<feature type="region of interest" description="Disordered" evidence="9">
    <location>
        <begin position="318"/>
        <end position="358"/>
    </location>
</feature>
<dbReference type="CDD" id="cd09019">
    <property type="entry name" value="galactose_mutarotase_like"/>
    <property type="match status" value="1"/>
</dbReference>
<reference evidence="10 11" key="1">
    <citation type="submission" date="2018-09" db="EMBL/GenBank/DDBJ databases">
        <title>YIM 75000 draft genome.</title>
        <authorList>
            <person name="Tang S."/>
            <person name="Feng Y."/>
        </authorList>
    </citation>
    <scope>NUCLEOTIDE SEQUENCE [LARGE SCALE GENOMIC DNA]</scope>
    <source>
        <strain evidence="10 11">YIM 75000</strain>
    </source>
</reference>
<feature type="binding site" evidence="8">
    <location>
        <begin position="183"/>
        <end position="185"/>
    </location>
    <ligand>
        <name>beta-D-galactose</name>
        <dbReference type="ChEBI" id="CHEBI:27667"/>
    </ligand>
</feature>
<gene>
    <name evidence="10" type="ORF">D5H78_08010</name>
</gene>
<evidence type="ECO:0000256" key="2">
    <source>
        <dbReference type="ARBA" id="ARBA00006206"/>
    </source>
</evidence>
<dbReference type="InterPro" id="IPR047215">
    <property type="entry name" value="Galactose_mutarotase-like"/>
</dbReference>
<dbReference type="GO" id="GO:0033499">
    <property type="term" value="P:galactose catabolic process via UDP-galactose, Leloir pathway"/>
    <property type="evidence" value="ECO:0007669"/>
    <property type="project" value="TreeGrafter"/>
</dbReference>
<dbReference type="RefSeq" id="WP_119949855.1">
    <property type="nucleotide sequence ID" value="NZ_QZEZ01000002.1"/>
</dbReference>
<feature type="binding site" evidence="8">
    <location>
        <begin position="82"/>
        <end position="83"/>
    </location>
    <ligand>
        <name>beta-D-galactose</name>
        <dbReference type="ChEBI" id="CHEBI:27667"/>
    </ligand>
</feature>
<dbReference type="GO" id="GO:0004034">
    <property type="term" value="F:aldose 1-epimerase activity"/>
    <property type="evidence" value="ECO:0007669"/>
    <property type="project" value="UniProtKB-EC"/>
</dbReference>
<evidence type="ECO:0000313" key="11">
    <source>
        <dbReference type="Proteomes" id="UP000265614"/>
    </source>
</evidence>
<keyword evidence="4 5" id="KW-0119">Carbohydrate metabolism</keyword>
<dbReference type="GO" id="GO:0006006">
    <property type="term" value="P:glucose metabolic process"/>
    <property type="evidence" value="ECO:0007669"/>
    <property type="project" value="TreeGrafter"/>
</dbReference>
<dbReference type="GO" id="GO:0030246">
    <property type="term" value="F:carbohydrate binding"/>
    <property type="evidence" value="ECO:0007669"/>
    <property type="project" value="InterPro"/>
</dbReference>
<dbReference type="SUPFAM" id="SSF74650">
    <property type="entry name" value="Galactose mutarotase-like"/>
    <property type="match status" value="1"/>
</dbReference>
<dbReference type="PIRSF" id="PIRSF005096">
    <property type="entry name" value="GALM"/>
    <property type="match status" value="1"/>
</dbReference>
<evidence type="ECO:0000256" key="9">
    <source>
        <dbReference type="SAM" id="MobiDB-lite"/>
    </source>
</evidence>
<dbReference type="OrthoDB" id="9779408at2"/>
<dbReference type="UniPathway" id="UPA00242"/>
<evidence type="ECO:0000256" key="5">
    <source>
        <dbReference type="PIRNR" id="PIRNR005096"/>
    </source>
</evidence>